<dbReference type="PANTHER" id="PTHR30537">
    <property type="entry name" value="HTH-TYPE TRANSCRIPTIONAL REGULATOR"/>
    <property type="match status" value="1"/>
</dbReference>
<evidence type="ECO:0000313" key="6">
    <source>
        <dbReference type="EMBL" id="MCL2913794.1"/>
    </source>
</evidence>
<evidence type="ECO:0000256" key="4">
    <source>
        <dbReference type="ARBA" id="ARBA00023163"/>
    </source>
</evidence>
<evidence type="ECO:0000256" key="1">
    <source>
        <dbReference type="ARBA" id="ARBA00009437"/>
    </source>
</evidence>
<evidence type="ECO:0000313" key="7">
    <source>
        <dbReference type="Proteomes" id="UP001202831"/>
    </source>
</evidence>
<dbReference type="InterPro" id="IPR036388">
    <property type="entry name" value="WH-like_DNA-bd_sf"/>
</dbReference>
<reference evidence="6 7" key="1">
    <citation type="submission" date="2022-01" db="EMBL/GenBank/DDBJ databases">
        <title>Whole genome-based taxonomy of the Shewanellaceae.</title>
        <authorList>
            <person name="Martin-Rodriguez A.J."/>
        </authorList>
    </citation>
    <scope>NUCLEOTIDE SEQUENCE [LARGE SCALE GENOMIC DNA]</scope>
    <source>
        <strain evidence="6 7">DSM 21332</strain>
    </source>
</reference>
<dbReference type="InterPro" id="IPR036390">
    <property type="entry name" value="WH_DNA-bd_sf"/>
</dbReference>
<dbReference type="Pfam" id="PF00126">
    <property type="entry name" value="HTH_1"/>
    <property type="match status" value="1"/>
</dbReference>
<keyword evidence="2" id="KW-0805">Transcription regulation</keyword>
<protein>
    <submittedName>
        <fullName evidence="6">LysR family transcriptional regulator</fullName>
    </submittedName>
</protein>
<dbReference type="SUPFAM" id="SSF46785">
    <property type="entry name" value="Winged helix' DNA-binding domain"/>
    <property type="match status" value="1"/>
</dbReference>
<dbReference type="PANTHER" id="PTHR30537:SF5">
    <property type="entry name" value="HTH-TYPE TRANSCRIPTIONAL ACTIVATOR TTDR-RELATED"/>
    <property type="match status" value="1"/>
</dbReference>
<dbReference type="Proteomes" id="UP001202831">
    <property type="component" value="Unassembled WGS sequence"/>
</dbReference>
<gene>
    <name evidence="6" type="ORF">L2725_08310</name>
</gene>
<dbReference type="InterPro" id="IPR005119">
    <property type="entry name" value="LysR_subst-bd"/>
</dbReference>
<dbReference type="Pfam" id="PF03466">
    <property type="entry name" value="LysR_substrate"/>
    <property type="match status" value="1"/>
</dbReference>
<dbReference type="SUPFAM" id="SSF53850">
    <property type="entry name" value="Periplasmic binding protein-like II"/>
    <property type="match status" value="1"/>
</dbReference>
<dbReference type="Gene3D" id="3.40.190.290">
    <property type="match status" value="1"/>
</dbReference>
<dbReference type="InterPro" id="IPR000847">
    <property type="entry name" value="LysR_HTH_N"/>
</dbReference>
<keyword evidence="4" id="KW-0804">Transcription</keyword>
<dbReference type="PROSITE" id="PS50931">
    <property type="entry name" value="HTH_LYSR"/>
    <property type="match status" value="1"/>
</dbReference>
<feature type="domain" description="HTH lysR-type" evidence="5">
    <location>
        <begin position="1"/>
        <end position="59"/>
    </location>
</feature>
<evidence type="ECO:0000256" key="2">
    <source>
        <dbReference type="ARBA" id="ARBA00023015"/>
    </source>
</evidence>
<name>A0ABT0N5R6_9GAMM</name>
<dbReference type="InterPro" id="IPR058163">
    <property type="entry name" value="LysR-type_TF_proteobact-type"/>
</dbReference>
<sequence length="318" mass="35725">MDFSNRLLLLLEVVEQGSFSRVADLRNLDRSVVSKQIARLEQELGVRLLNRTTRSLALTAAGSEVVSQAHQLRALLNNTQRVAQNYHTELAGKLRIASTTDFGRQYVQQAVLAFQQAHPQVEIELRLEDRIVDLVGEGFDLGFRLGKPRDSSLITRRLARNRLLIVASPDFIERFGAIDTIAKLEAAPAAVYSAPGNLLDKFSYLDNREQTQYFHLNAVYRVNDARMIVQAAVAGNLLAVVTAQMLGREVLEGRLVPVMTHLPLEELGTFYAVYPHRDAPMKTKTFIDLLRSIVGEEVPVWEQNIPGFSQMYCPLKVQ</sequence>
<keyword evidence="3" id="KW-0238">DNA-binding</keyword>
<evidence type="ECO:0000256" key="3">
    <source>
        <dbReference type="ARBA" id="ARBA00023125"/>
    </source>
</evidence>
<organism evidence="6 7">
    <name type="scientific">Shewanella corallii</name>
    <dbReference type="NCBI Taxonomy" id="560080"/>
    <lineage>
        <taxon>Bacteria</taxon>
        <taxon>Pseudomonadati</taxon>
        <taxon>Pseudomonadota</taxon>
        <taxon>Gammaproteobacteria</taxon>
        <taxon>Alteromonadales</taxon>
        <taxon>Shewanellaceae</taxon>
        <taxon>Shewanella</taxon>
    </lineage>
</organism>
<comment type="caution">
    <text evidence="6">The sequence shown here is derived from an EMBL/GenBank/DDBJ whole genome shotgun (WGS) entry which is preliminary data.</text>
</comment>
<proteinExistence type="inferred from homology"/>
<dbReference type="EMBL" id="JAKIKT010000002">
    <property type="protein sequence ID" value="MCL2913794.1"/>
    <property type="molecule type" value="Genomic_DNA"/>
</dbReference>
<dbReference type="Gene3D" id="1.10.10.10">
    <property type="entry name" value="Winged helix-like DNA-binding domain superfamily/Winged helix DNA-binding domain"/>
    <property type="match status" value="1"/>
</dbReference>
<evidence type="ECO:0000259" key="5">
    <source>
        <dbReference type="PROSITE" id="PS50931"/>
    </source>
</evidence>
<accession>A0ABT0N5R6</accession>
<comment type="similarity">
    <text evidence="1">Belongs to the LysR transcriptional regulatory family.</text>
</comment>
<dbReference type="CDD" id="cd08422">
    <property type="entry name" value="PBP2_CrgA_like"/>
    <property type="match status" value="1"/>
</dbReference>
<keyword evidence="7" id="KW-1185">Reference proteome</keyword>
<dbReference type="RefSeq" id="WP_249248505.1">
    <property type="nucleotide sequence ID" value="NZ_JAKIKT010000002.1"/>
</dbReference>